<keyword evidence="2" id="KW-0472">Membrane</keyword>
<dbReference type="InterPro" id="IPR002656">
    <property type="entry name" value="Acyl_transf_3_dom"/>
</dbReference>
<protein>
    <recommendedName>
        <fullName evidence="3">Acyltransferase 3 domain-containing protein</fullName>
    </recommendedName>
</protein>
<evidence type="ECO:0000256" key="1">
    <source>
        <dbReference type="SAM" id="MobiDB-lite"/>
    </source>
</evidence>
<evidence type="ECO:0000256" key="2">
    <source>
        <dbReference type="SAM" id="Phobius"/>
    </source>
</evidence>
<dbReference type="PANTHER" id="PTHR36927">
    <property type="entry name" value="BLR4337 PROTEIN"/>
    <property type="match status" value="1"/>
</dbReference>
<dbReference type="GO" id="GO:0016747">
    <property type="term" value="F:acyltransferase activity, transferring groups other than amino-acyl groups"/>
    <property type="evidence" value="ECO:0007669"/>
    <property type="project" value="InterPro"/>
</dbReference>
<feature type="transmembrane region" description="Helical" evidence="2">
    <location>
        <begin position="12"/>
        <end position="30"/>
    </location>
</feature>
<feature type="transmembrane region" description="Helical" evidence="2">
    <location>
        <begin position="50"/>
        <end position="69"/>
    </location>
</feature>
<keyword evidence="2" id="KW-1133">Transmembrane helix</keyword>
<dbReference type="EMBL" id="JAGMUU010000036">
    <property type="protein sequence ID" value="KAH7116580.1"/>
    <property type="molecule type" value="Genomic_DNA"/>
</dbReference>
<evidence type="ECO:0000313" key="4">
    <source>
        <dbReference type="EMBL" id="KAH7116580.1"/>
    </source>
</evidence>
<gene>
    <name evidence="4" type="ORF">B0J13DRAFT_630411</name>
</gene>
<dbReference type="PANTHER" id="PTHR36927:SF4">
    <property type="entry name" value="BLR5718 PROTEIN"/>
    <property type="match status" value="1"/>
</dbReference>
<name>A0A9P9DA22_9HYPO</name>
<evidence type="ECO:0000259" key="3">
    <source>
        <dbReference type="Pfam" id="PF01757"/>
    </source>
</evidence>
<dbReference type="InterPro" id="IPR050623">
    <property type="entry name" value="Glucan_succinyl_AcylTrfase"/>
</dbReference>
<evidence type="ECO:0000313" key="5">
    <source>
        <dbReference type="Proteomes" id="UP000717696"/>
    </source>
</evidence>
<dbReference type="AlphaFoldDB" id="A0A9P9DA22"/>
<feature type="domain" description="Acyltransferase 3" evidence="3">
    <location>
        <begin position="7"/>
        <end position="379"/>
    </location>
</feature>
<feature type="compositionally biased region" description="Basic and acidic residues" evidence="1">
    <location>
        <begin position="243"/>
        <end position="267"/>
    </location>
</feature>
<keyword evidence="2" id="KW-0812">Transmembrane</keyword>
<proteinExistence type="predicted"/>
<sequence length="501" mass="53724">MLTLRRHDLDNLRTYLAGLVITGHTAIVYGSGGQWPIRSATVPPGTSPPLVAFSGFNQTFFMALFFWVSGRVSAQSMQRAVSPKGGNASGVAAFVRAKLWRLGIPTAVYSIAGYPIAHILVLPHWDIGTVTGCLRAQWGALRGARGPVWYSATLLAFDIAAAGLTGACGGVLPSVSDGAYDALSRWGWLVVMGSSFVARTRWPIDAPDRLPLLDVRAGYLSQYLYAYALGWLSLGRGEARMKSPWEEGSRSSEAGVSKEEEEKEKKAAAGRPARGPLSMSSATALSLGIMLLAFAPVLVRVRPETLKKDLSQYMGGWNYQALLYTLWNEFSLVIVGPALMALFQRRYARPATSRTFSARYSYAAFLVHTPINVAIELLVEAVLCPGGEKAAWMSSAAWKAAGPGGTTTATSTKSVPVTKTEHTTHETIINGVLTNTEPATGIVIRGVAQTVTIFTKDTTTIGVADITTVLYTIISQNITHMVTTTEELVSTISDIAVGTQT</sequence>
<reference evidence="4" key="1">
    <citation type="journal article" date="2021" name="Nat. Commun.">
        <title>Genetic determinants of endophytism in the Arabidopsis root mycobiome.</title>
        <authorList>
            <person name="Mesny F."/>
            <person name="Miyauchi S."/>
            <person name="Thiergart T."/>
            <person name="Pickel B."/>
            <person name="Atanasova L."/>
            <person name="Karlsson M."/>
            <person name="Huettel B."/>
            <person name="Barry K.W."/>
            <person name="Haridas S."/>
            <person name="Chen C."/>
            <person name="Bauer D."/>
            <person name="Andreopoulos W."/>
            <person name="Pangilinan J."/>
            <person name="LaButti K."/>
            <person name="Riley R."/>
            <person name="Lipzen A."/>
            <person name="Clum A."/>
            <person name="Drula E."/>
            <person name="Henrissat B."/>
            <person name="Kohler A."/>
            <person name="Grigoriev I.V."/>
            <person name="Martin F.M."/>
            <person name="Hacquard S."/>
        </authorList>
    </citation>
    <scope>NUCLEOTIDE SEQUENCE</scope>
    <source>
        <strain evidence="4">MPI-CAGE-AT-0021</strain>
    </source>
</reference>
<dbReference type="Pfam" id="PF01757">
    <property type="entry name" value="Acyl_transf_3"/>
    <property type="match status" value="1"/>
</dbReference>
<feature type="region of interest" description="Disordered" evidence="1">
    <location>
        <begin position="243"/>
        <end position="277"/>
    </location>
</feature>
<keyword evidence="5" id="KW-1185">Reference proteome</keyword>
<dbReference type="Proteomes" id="UP000717696">
    <property type="component" value="Unassembled WGS sequence"/>
</dbReference>
<organism evidence="4 5">
    <name type="scientific">Dactylonectria estremocensis</name>
    <dbReference type="NCBI Taxonomy" id="1079267"/>
    <lineage>
        <taxon>Eukaryota</taxon>
        <taxon>Fungi</taxon>
        <taxon>Dikarya</taxon>
        <taxon>Ascomycota</taxon>
        <taxon>Pezizomycotina</taxon>
        <taxon>Sordariomycetes</taxon>
        <taxon>Hypocreomycetidae</taxon>
        <taxon>Hypocreales</taxon>
        <taxon>Nectriaceae</taxon>
        <taxon>Dactylonectria</taxon>
    </lineage>
</organism>
<comment type="caution">
    <text evidence="4">The sequence shown here is derived from an EMBL/GenBank/DDBJ whole genome shotgun (WGS) entry which is preliminary data.</text>
</comment>
<feature type="transmembrane region" description="Helical" evidence="2">
    <location>
        <begin position="321"/>
        <end position="343"/>
    </location>
</feature>
<accession>A0A9P9DA22</accession>
<dbReference type="OrthoDB" id="4141464at2759"/>
<feature type="transmembrane region" description="Helical" evidence="2">
    <location>
        <begin position="281"/>
        <end position="301"/>
    </location>
</feature>